<comment type="caution">
    <text evidence="2">The sequence shown here is derived from an EMBL/GenBank/DDBJ whole genome shotgun (WGS) entry which is preliminary data.</text>
</comment>
<name>A0A1X1G3G5_STROR</name>
<keyword evidence="1" id="KW-1133">Transmembrane helix</keyword>
<keyword evidence="1" id="KW-0812">Transmembrane</keyword>
<accession>A0A1X1G3G5</accession>
<evidence type="ECO:0000313" key="3">
    <source>
        <dbReference type="Proteomes" id="UP000193633"/>
    </source>
</evidence>
<dbReference type="AlphaFoldDB" id="A0A1X1G3G5"/>
<evidence type="ECO:0000313" key="2">
    <source>
        <dbReference type="EMBL" id="ORO41365.1"/>
    </source>
</evidence>
<organism evidence="2 3">
    <name type="scientific">Streptococcus oralis subsp. tigurinus</name>
    <dbReference type="NCBI Taxonomy" id="1077464"/>
    <lineage>
        <taxon>Bacteria</taxon>
        <taxon>Bacillati</taxon>
        <taxon>Bacillota</taxon>
        <taxon>Bacilli</taxon>
        <taxon>Lactobacillales</taxon>
        <taxon>Streptococcaceae</taxon>
        <taxon>Streptococcus</taxon>
    </lineage>
</organism>
<dbReference type="Proteomes" id="UP000193633">
    <property type="component" value="Unassembled WGS sequence"/>
</dbReference>
<feature type="transmembrane region" description="Helical" evidence="1">
    <location>
        <begin position="45"/>
        <end position="70"/>
    </location>
</feature>
<feature type="transmembrane region" description="Helical" evidence="1">
    <location>
        <begin position="12"/>
        <end position="33"/>
    </location>
</feature>
<gene>
    <name evidence="2" type="ORF">B7728_01790</name>
</gene>
<proteinExistence type="predicted"/>
<protein>
    <submittedName>
        <fullName evidence="2">Uncharacterized protein</fullName>
    </submittedName>
</protein>
<feature type="transmembrane region" description="Helical" evidence="1">
    <location>
        <begin position="82"/>
        <end position="103"/>
    </location>
</feature>
<evidence type="ECO:0000256" key="1">
    <source>
        <dbReference type="SAM" id="Phobius"/>
    </source>
</evidence>
<reference evidence="2 3" key="1">
    <citation type="journal article" date="2016" name="Eur. J. Clin. Microbiol. Infect. Dis.">
        <title>Whole genome sequencing as a tool for phylogenetic analysis of clinical strains of Mitis group streptococci.</title>
        <authorList>
            <person name="Rasmussen L.H."/>
            <person name="Dargis R."/>
            <person name="Hojholt K."/>
            <person name="Christensen J.J."/>
            <person name="Skovgaard O."/>
            <person name="Justesen U.S."/>
            <person name="Rosenvinge F.S."/>
            <person name="Moser C."/>
            <person name="Lukjancenko O."/>
            <person name="Rasmussen S."/>
            <person name="Nielsen X.C."/>
        </authorList>
    </citation>
    <scope>NUCLEOTIDE SEQUENCE [LARGE SCALE GENOMIC DNA]</scope>
    <source>
        <strain evidence="2 3">OD_339823_10</strain>
    </source>
</reference>
<keyword evidence="1" id="KW-0472">Membrane</keyword>
<sequence>MKKKKVLSKTKYAIYLLMVHLICILFTISKIMIPSWGHWLETTRFLWTSFPTYVCVLIAILPMVCFWPYLISADFKPGTAKTLLATFGLIVGNVTLILIYTTILHKVL</sequence>
<dbReference type="EMBL" id="NCUD01000039">
    <property type="protein sequence ID" value="ORO41365.1"/>
    <property type="molecule type" value="Genomic_DNA"/>
</dbReference>